<dbReference type="GO" id="GO:0006417">
    <property type="term" value="P:regulation of translation"/>
    <property type="evidence" value="ECO:0007669"/>
    <property type="project" value="UniProtKB-KW"/>
</dbReference>
<accession>A0A9E7EZ86</accession>
<dbReference type="InterPro" id="IPR011989">
    <property type="entry name" value="ARM-like"/>
</dbReference>
<keyword evidence="1" id="KW-0677">Repeat</keyword>
<dbReference type="PANTHER" id="PTHR12537:SF147">
    <property type="entry name" value="PUMILIO HOMOLOG 12"/>
    <property type="match status" value="1"/>
</dbReference>
<comment type="function">
    <text evidence="3">Sequence-specific RNA-binding protein that regulates translation and mRNA stability by binding the 3'-UTR of target mRNAs.</text>
</comment>
<feature type="repeat" description="Pumilio" evidence="4">
    <location>
        <begin position="804"/>
        <end position="841"/>
    </location>
</feature>
<dbReference type="InterPro" id="IPR016024">
    <property type="entry name" value="ARM-type_fold"/>
</dbReference>
<dbReference type="InterPro" id="IPR001313">
    <property type="entry name" value="Pumilio_RNA-bd_rpt"/>
</dbReference>
<gene>
    <name evidence="7" type="ORF">MUK42_27804</name>
</gene>
<name>A0A9E7EZ86_9LILI</name>
<feature type="repeat" description="Pumilio" evidence="4">
    <location>
        <begin position="584"/>
        <end position="619"/>
    </location>
</feature>
<sequence>MDTSLFQCRSGSGSALVRGVISCSASAEVQTLLCTHWRNQTPFGSNMEAGATNEDCHEFDKILEEIPDATTGYTRTRESIQGFEPISLFEIRRPPASSYLRDPFNTLQTSKDYDIISSDDNITMSKTPSDQKDNSHGTLTVNVDQDESSLPDDQSLTSAFQVMSFQDRIASNSSNTFLEHNQSSVSHALSLDGHQTAYLHKSFSGLDSTERVPSPGMLNGDCLPNPESQGYSAFIIKNVPPKQCRIVDGHHDVRSMKPNFHDSRNQVPMSALDGHREQWPCFQGHSAVMPVKADMQNYVLPGVLAEGNKFPTSSFQHQYYMDAPSHAYTHNQQLRNSNIVWYGMQNERNHTSHPRYLQQPNNHRLEVHIQRRRNSETELPSGNASQSYYEDEIVANRRYNQLDPSLLSGDVSRNHLNEFSSQPQSCLIPQAQKLPSSCGLYFPGTNYGGCNVSNRFSKQTFPRKKLTMSDGVNSRRTLKSGSMGNNQFPEVGGNSRREVSFNYVNGGLVRCDGIPYLGVQRSHGSFSNIADDKYDLNSPYLKYYSLDNVIGQIHILAKDQNGCRFLQKIFDEGNYEDIYKIFVEIIDHVVELMTDIFGNYLIQKLIKVCNEEEITKIICKISDGDGELFQISCNQHGTRVIQKIIETIKTQEQYSLIVSTLRPYIVSLIKNNNGSHVAQHCLQHLPDEHKELLFEAVVANCIELARDRHGCCVLQKCISDLNAEQKFRLISSITHEACDLSQDPYGNYVVQYILIQEIPWATAGILDQLEFHYGTLSVQKYSSNVVEKCLKHAGNDRRVNIVWELISDPYFHHILQDAFGNYVIQSALRACKGALRATLSEAIRPHEVALRSHPYGKKVLSSAYYGK</sequence>
<dbReference type="OrthoDB" id="668540at2759"/>
<dbReference type="PANTHER" id="PTHR12537">
    <property type="entry name" value="RNA BINDING PROTEIN PUMILIO-RELATED"/>
    <property type="match status" value="1"/>
</dbReference>
<feature type="region of interest" description="Disordered" evidence="5">
    <location>
        <begin position="468"/>
        <end position="491"/>
    </location>
</feature>
<evidence type="ECO:0000256" key="5">
    <source>
        <dbReference type="SAM" id="MobiDB-lite"/>
    </source>
</evidence>
<feature type="repeat" description="Pumilio" evidence="4">
    <location>
        <begin position="696"/>
        <end position="731"/>
    </location>
</feature>
<feature type="repeat" description="Pumilio" evidence="4">
    <location>
        <begin position="620"/>
        <end position="659"/>
    </location>
</feature>
<dbReference type="PROSITE" id="PS50302">
    <property type="entry name" value="PUM"/>
    <property type="match status" value="6"/>
</dbReference>
<dbReference type="GO" id="GO:0005737">
    <property type="term" value="C:cytoplasm"/>
    <property type="evidence" value="ECO:0007669"/>
    <property type="project" value="TreeGrafter"/>
</dbReference>
<dbReference type="SUPFAM" id="SSF48371">
    <property type="entry name" value="ARM repeat"/>
    <property type="match status" value="1"/>
</dbReference>
<evidence type="ECO:0000259" key="6">
    <source>
        <dbReference type="PROSITE" id="PS50303"/>
    </source>
</evidence>
<evidence type="ECO:0000256" key="1">
    <source>
        <dbReference type="ARBA" id="ARBA00022737"/>
    </source>
</evidence>
<keyword evidence="2" id="KW-0810">Translation regulation</keyword>
<feature type="repeat" description="Pumilio" evidence="4">
    <location>
        <begin position="660"/>
        <end position="695"/>
    </location>
</feature>
<dbReference type="Proteomes" id="UP001055439">
    <property type="component" value="Chromosome 2"/>
</dbReference>
<evidence type="ECO:0000256" key="2">
    <source>
        <dbReference type="ARBA" id="ARBA00022845"/>
    </source>
</evidence>
<feature type="domain" description="PUM-HD" evidence="6">
    <location>
        <begin position="525"/>
        <end position="867"/>
    </location>
</feature>
<feature type="region of interest" description="Disordered" evidence="5">
    <location>
        <begin position="119"/>
        <end position="152"/>
    </location>
</feature>
<feature type="compositionally biased region" description="Polar residues" evidence="5">
    <location>
        <begin position="119"/>
        <end position="128"/>
    </location>
</feature>
<dbReference type="GO" id="GO:0003729">
    <property type="term" value="F:mRNA binding"/>
    <property type="evidence" value="ECO:0007669"/>
    <property type="project" value="TreeGrafter"/>
</dbReference>
<dbReference type="InterPro" id="IPR033133">
    <property type="entry name" value="PUM-HD"/>
</dbReference>
<organism evidence="7 8">
    <name type="scientific">Musa troglodytarum</name>
    <name type="common">fe'i banana</name>
    <dbReference type="NCBI Taxonomy" id="320322"/>
    <lineage>
        <taxon>Eukaryota</taxon>
        <taxon>Viridiplantae</taxon>
        <taxon>Streptophyta</taxon>
        <taxon>Embryophyta</taxon>
        <taxon>Tracheophyta</taxon>
        <taxon>Spermatophyta</taxon>
        <taxon>Magnoliopsida</taxon>
        <taxon>Liliopsida</taxon>
        <taxon>Zingiberales</taxon>
        <taxon>Musaceae</taxon>
        <taxon>Musa</taxon>
    </lineage>
</organism>
<dbReference type="Pfam" id="PF00806">
    <property type="entry name" value="PUF"/>
    <property type="match status" value="8"/>
</dbReference>
<feature type="repeat" description="Pumilio" evidence="4">
    <location>
        <begin position="548"/>
        <end position="583"/>
    </location>
</feature>
<dbReference type="PROSITE" id="PS50303">
    <property type="entry name" value="PUM_HD"/>
    <property type="match status" value="1"/>
</dbReference>
<evidence type="ECO:0000313" key="7">
    <source>
        <dbReference type="EMBL" id="URD86198.1"/>
    </source>
</evidence>
<evidence type="ECO:0000313" key="8">
    <source>
        <dbReference type="Proteomes" id="UP001055439"/>
    </source>
</evidence>
<dbReference type="SMART" id="SM00025">
    <property type="entry name" value="Pumilio"/>
    <property type="match status" value="8"/>
</dbReference>
<feature type="compositionally biased region" description="Polar residues" evidence="5">
    <location>
        <begin position="470"/>
        <end position="488"/>
    </location>
</feature>
<dbReference type="Gene3D" id="1.25.10.10">
    <property type="entry name" value="Leucine-rich Repeat Variant"/>
    <property type="match status" value="1"/>
</dbReference>
<dbReference type="EMBL" id="CP097504">
    <property type="protein sequence ID" value="URD86198.1"/>
    <property type="molecule type" value="Genomic_DNA"/>
</dbReference>
<keyword evidence="8" id="KW-1185">Reference proteome</keyword>
<dbReference type="InterPro" id="IPR033712">
    <property type="entry name" value="Pumilio_RNA-bd"/>
</dbReference>
<dbReference type="FunFam" id="1.25.10.10:FF:000237">
    <property type="entry name" value="Pumilio homolog 9"/>
    <property type="match status" value="1"/>
</dbReference>
<proteinExistence type="predicted"/>
<evidence type="ECO:0000256" key="3">
    <source>
        <dbReference type="ARBA" id="ARBA00058490"/>
    </source>
</evidence>
<dbReference type="AlphaFoldDB" id="A0A9E7EZ86"/>
<dbReference type="CDD" id="cd07920">
    <property type="entry name" value="Pumilio"/>
    <property type="match status" value="1"/>
</dbReference>
<evidence type="ECO:0000256" key="4">
    <source>
        <dbReference type="PROSITE-ProRule" id="PRU00317"/>
    </source>
</evidence>
<protein>
    <submittedName>
        <fullName evidence="7">RNA binding</fullName>
    </submittedName>
</protein>
<reference evidence="7" key="1">
    <citation type="submission" date="2022-05" db="EMBL/GenBank/DDBJ databases">
        <title>The Musa troglodytarum L. genome provides insights into the mechanism of non-climacteric behaviour and enrichment of carotenoids.</title>
        <authorList>
            <person name="Wang J."/>
        </authorList>
    </citation>
    <scope>NUCLEOTIDE SEQUENCE</scope>
    <source>
        <tissue evidence="7">Leaf</tissue>
    </source>
</reference>